<evidence type="ECO:0000313" key="2">
    <source>
        <dbReference type="Proteomes" id="UP000737171"/>
    </source>
</evidence>
<organism evidence="1 2">
    <name type="scientific">Pseudaquabacterium terrae</name>
    <dbReference type="NCBI Taxonomy" id="2732868"/>
    <lineage>
        <taxon>Bacteria</taxon>
        <taxon>Pseudomonadati</taxon>
        <taxon>Pseudomonadota</taxon>
        <taxon>Betaproteobacteria</taxon>
        <taxon>Burkholderiales</taxon>
        <taxon>Sphaerotilaceae</taxon>
        <taxon>Pseudaquabacterium</taxon>
    </lineage>
</organism>
<dbReference type="RefSeq" id="WP_173133472.1">
    <property type="nucleotide sequence ID" value="NZ_JABRWJ010000013.1"/>
</dbReference>
<comment type="caution">
    <text evidence="1">The sequence shown here is derived from an EMBL/GenBank/DDBJ whole genome shotgun (WGS) entry which is preliminary data.</text>
</comment>
<reference evidence="1 2" key="1">
    <citation type="submission" date="2020-05" db="EMBL/GenBank/DDBJ databases">
        <title>Aquincola sp. isolate from soil.</title>
        <authorList>
            <person name="Han J."/>
            <person name="Kim D.-U."/>
        </authorList>
    </citation>
    <scope>NUCLEOTIDE SEQUENCE [LARGE SCALE GENOMIC DNA]</scope>
    <source>
        <strain evidence="1 2">S2</strain>
    </source>
</reference>
<keyword evidence="2" id="KW-1185">Reference proteome</keyword>
<proteinExistence type="predicted"/>
<dbReference type="EMBL" id="JABRWJ010000013">
    <property type="protein sequence ID" value="NRF71716.1"/>
    <property type="molecule type" value="Genomic_DNA"/>
</dbReference>
<evidence type="ECO:0000313" key="1">
    <source>
        <dbReference type="EMBL" id="NRF71716.1"/>
    </source>
</evidence>
<dbReference type="Proteomes" id="UP000737171">
    <property type="component" value="Unassembled WGS sequence"/>
</dbReference>
<protein>
    <submittedName>
        <fullName evidence="1">Uncharacterized protein</fullName>
    </submittedName>
</protein>
<gene>
    <name evidence="1" type="ORF">HLB44_32485</name>
</gene>
<accession>A0ABX2ESS8</accession>
<sequence length="374" mass="40903">MEEAKARQLLTTYKLAEASFDQFTRFKAETGDFLISKAADLAHVTTLENLRKIATFVDVDAATGGLRGRQLLRVGRITGKGCIDIPANNGLLTSGVTQKQLDDLLSDWSVSEQAAFSTFMQARTRAAPGQHPAKILTDVLPVTATIGMLRTDIVDVMKLITASGDRCTLNLKEGNLVGAIRVKNAFPAARFTGFTRWGEGDAADHQPATNLSNHFKKHVCNSSGEYAVEARWWWRALQIQVRAADVPPPALSPVENGYFTGPGGTQDPRRLDPFIENVVRPRPALIEALRVAFESAYRDYALKLSRELSGVIAEANGDKVMVSGYTGNATIFGRYDDANAPASELGISSCYFVEAGQRKAKLTPDKPNRLWVMR</sequence>
<name>A0ABX2ESS8_9BURK</name>